<dbReference type="AlphaFoldDB" id="A0A2S8BG11"/>
<comment type="caution">
    <text evidence="3">The sequence shown here is derived from an EMBL/GenBank/DDBJ whole genome shotgun (WGS) entry which is preliminary data.</text>
</comment>
<name>A0A2S8BG11_9MYCO</name>
<feature type="region of interest" description="Disordered" evidence="1">
    <location>
        <begin position="1"/>
        <end position="26"/>
    </location>
</feature>
<dbReference type="InterPro" id="IPR012654">
    <property type="entry name" value="CHP02391"/>
</dbReference>
<accession>A0A2S8BG11</accession>
<evidence type="ECO:0000313" key="3">
    <source>
        <dbReference type="EMBL" id="PQM45611.1"/>
    </source>
</evidence>
<feature type="domain" description="Conserved hypothetical protein CHP02391" evidence="2">
    <location>
        <begin position="104"/>
        <end position="223"/>
    </location>
</feature>
<organism evidence="3 4">
    <name type="scientific">Mycobacterium talmoniae</name>
    <dbReference type="NCBI Taxonomy" id="1858794"/>
    <lineage>
        <taxon>Bacteria</taxon>
        <taxon>Bacillati</taxon>
        <taxon>Actinomycetota</taxon>
        <taxon>Actinomycetes</taxon>
        <taxon>Mycobacteriales</taxon>
        <taxon>Mycobacteriaceae</taxon>
        <taxon>Mycobacterium</taxon>
    </lineage>
</organism>
<evidence type="ECO:0000259" key="2">
    <source>
        <dbReference type="Pfam" id="PF09509"/>
    </source>
</evidence>
<sequence length="256" mass="27762">MQIGSTRMVRRRVEDDGNVTTGEVRADDHGGGKLYLPVDADIAVGDEVSYTLPNGTTRAMTITKHDVLQAPPGFGGSSLDHTVCEYEVASGRRLQRPQRVSLPNLHDAISDASGAQFAGGHYDSAVFEAFKAVEDRVRKLTGQSDIGKRLMTAVFNEQNPQLDITSDNADKDQKDDEREGFKFLFMGCALALRNTRGHGPTLQTGEQEAMEMLATASLLMRALDRAELRLAPKQSKLPKQKLPPGIGGAVSRSGKP</sequence>
<dbReference type="Proteomes" id="UP000238296">
    <property type="component" value="Unassembled WGS sequence"/>
</dbReference>
<proteinExistence type="predicted"/>
<dbReference type="Pfam" id="PF09509">
    <property type="entry name" value="Hypoth_Ymh"/>
    <property type="match status" value="1"/>
</dbReference>
<feature type="compositionally biased region" description="Low complexity" evidence="1">
    <location>
        <begin position="232"/>
        <end position="244"/>
    </location>
</feature>
<dbReference type="RefSeq" id="WP_131823537.1">
    <property type="nucleotide sequence ID" value="NZ_MLQM01000023.1"/>
</dbReference>
<dbReference type="EMBL" id="PPEA01000611">
    <property type="protein sequence ID" value="PQM45611.1"/>
    <property type="molecule type" value="Genomic_DNA"/>
</dbReference>
<gene>
    <name evidence="3" type="ORF">C1Y40_04202</name>
</gene>
<evidence type="ECO:0000313" key="4">
    <source>
        <dbReference type="Proteomes" id="UP000238296"/>
    </source>
</evidence>
<evidence type="ECO:0000256" key="1">
    <source>
        <dbReference type="SAM" id="MobiDB-lite"/>
    </source>
</evidence>
<dbReference type="NCBIfam" id="TIGR02391">
    <property type="entry name" value="hypoth_ymh"/>
    <property type="match status" value="1"/>
</dbReference>
<protein>
    <recommendedName>
        <fullName evidence="2">Conserved hypothetical protein CHP02391 domain-containing protein</fullName>
    </recommendedName>
</protein>
<reference evidence="3 4" key="1">
    <citation type="journal article" date="2017" name="Int. J. Syst. Evol. Microbiol.">
        <title>Mycobacterium talmoniae sp. nov., a slowly growing mycobacterium isolated from human respiratory samples.</title>
        <authorList>
            <person name="Davidson R.M."/>
            <person name="DeGroote M.A."/>
            <person name="Marola J.L."/>
            <person name="Buss S."/>
            <person name="Jones V."/>
            <person name="McNeil M.R."/>
            <person name="Freifeld A.G."/>
            <person name="Elaine Epperson L."/>
            <person name="Hasan N.A."/>
            <person name="Jackson M."/>
            <person name="Iwen P.C."/>
            <person name="Salfinger M."/>
            <person name="Strong M."/>
        </authorList>
    </citation>
    <scope>NUCLEOTIDE SEQUENCE [LARGE SCALE GENOMIC DNA]</scope>
    <source>
        <strain evidence="3 4">ATCC BAA-2683</strain>
    </source>
</reference>
<feature type="region of interest" description="Disordered" evidence="1">
    <location>
        <begin position="231"/>
        <end position="256"/>
    </location>
</feature>